<gene>
    <name evidence="2" type="ORF">LCGC14_2422570</name>
</gene>
<protein>
    <submittedName>
        <fullName evidence="2">Uncharacterized protein</fullName>
    </submittedName>
</protein>
<feature type="compositionally biased region" description="Basic and acidic residues" evidence="1">
    <location>
        <begin position="1"/>
        <end position="21"/>
    </location>
</feature>
<accession>A0A0F9BPE6</accession>
<evidence type="ECO:0000256" key="1">
    <source>
        <dbReference type="SAM" id="MobiDB-lite"/>
    </source>
</evidence>
<evidence type="ECO:0000313" key="2">
    <source>
        <dbReference type="EMBL" id="KKL23720.1"/>
    </source>
</evidence>
<dbReference type="EMBL" id="LAZR01036873">
    <property type="protein sequence ID" value="KKL23720.1"/>
    <property type="molecule type" value="Genomic_DNA"/>
</dbReference>
<sequence>MTDRTEQETNRDNYDIRESHRTGIFVDDTGQPQGHIRLGAWSGGTTSDEYEKKRKADAKWCEAQHCKRMLLLYGPSK</sequence>
<organism evidence="2">
    <name type="scientific">marine sediment metagenome</name>
    <dbReference type="NCBI Taxonomy" id="412755"/>
    <lineage>
        <taxon>unclassified sequences</taxon>
        <taxon>metagenomes</taxon>
        <taxon>ecological metagenomes</taxon>
    </lineage>
</organism>
<comment type="caution">
    <text evidence="2">The sequence shown here is derived from an EMBL/GenBank/DDBJ whole genome shotgun (WGS) entry which is preliminary data.</text>
</comment>
<proteinExistence type="predicted"/>
<feature type="region of interest" description="Disordered" evidence="1">
    <location>
        <begin position="1"/>
        <end position="47"/>
    </location>
</feature>
<reference evidence="2" key="1">
    <citation type="journal article" date="2015" name="Nature">
        <title>Complex archaea that bridge the gap between prokaryotes and eukaryotes.</title>
        <authorList>
            <person name="Spang A."/>
            <person name="Saw J.H."/>
            <person name="Jorgensen S.L."/>
            <person name="Zaremba-Niedzwiedzka K."/>
            <person name="Martijn J."/>
            <person name="Lind A.E."/>
            <person name="van Eijk R."/>
            <person name="Schleper C."/>
            <person name="Guy L."/>
            <person name="Ettema T.J."/>
        </authorList>
    </citation>
    <scope>NUCLEOTIDE SEQUENCE</scope>
</reference>
<dbReference type="AlphaFoldDB" id="A0A0F9BPE6"/>
<name>A0A0F9BPE6_9ZZZZ</name>